<organism evidence="19 20">
    <name type="scientific">Microcystis novacekii Mn_MB_F_20050700_S1D</name>
    <dbReference type="NCBI Taxonomy" id="2486266"/>
    <lineage>
        <taxon>Bacteria</taxon>
        <taxon>Bacillati</taxon>
        <taxon>Cyanobacteriota</taxon>
        <taxon>Cyanophyceae</taxon>
        <taxon>Oscillatoriophycideae</taxon>
        <taxon>Chroococcales</taxon>
        <taxon>Microcystaceae</taxon>
        <taxon>Microcystis</taxon>
    </lineage>
</organism>
<evidence type="ECO:0000256" key="14">
    <source>
        <dbReference type="ARBA" id="ARBA00044632"/>
    </source>
</evidence>
<feature type="binding site" evidence="16">
    <location>
        <position position="94"/>
    </location>
    <ligand>
        <name>DNA</name>
        <dbReference type="ChEBI" id="CHEBI:16991"/>
    </ligand>
</feature>
<evidence type="ECO:0000259" key="18">
    <source>
        <dbReference type="PROSITE" id="PS51068"/>
    </source>
</evidence>
<dbReference type="GO" id="GO:0008270">
    <property type="term" value="F:zinc ion binding"/>
    <property type="evidence" value="ECO:0007669"/>
    <property type="project" value="UniProtKB-UniRule"/>
</dbReference>
<dbReference type="GO" id="GO:0006284">
    <property type="term" value="P:base-excision repair"/>
    <property type="evidence" value="ECO:0007669"/>
    <property type="project" value="InterPro"/>
</dbReference>
<keyword evidence="7 16" id="KW-0378">Hydrolase</keyword>
<keyword evidence="11 16" id="KW-0456">Lyase</keyword>
<keyword evidence="4 16" id="KW-0479">Metal-binding</keyword>
<dbReference type="GO" id="GO:0140078">
    <property type="term" value="F:class I DNA-(apurinic or apyrimidinic site) endonuclease activity"/>
    <property type="evidence" value="ECO:0007669"/>
    <property type="project" value="UniProtKB-EC"/>
</dbReference>
<dbReference type="Proteomes" id="UP000319191">
    <property type="component" value="Unassembled WGS sequence"/>
</dbReference>
<evidence type="ECO:0000256" key="12">
    <source>
        <dbReference type="ARBA" id="ARBA00023268"/>
    </source>
</evidence>
<comment type="cofactor">
    <cofactor evidence="16">
        <name>Zn(2+)</name>
        <dbReference type="ChEBI" id="CHEBI:29105"/>
    </cofactor>
    <text evidence="16">Binds 1 zinc ion per subunit.</text>
</comment>
<dbReference type="PROSITE" id="PS51068">
    <property type="entry name" value="FPG_CAT"/>
    <property type="match status" value="1"/>
</dbReference>
<keyword evidence="5 16" id="KW-0227">DNA damage</keyword>
<evidence type="ECO:0000256" key="8">
    <source>
        <dbReference type="ARBA" id="ARBA00022833"/>
    </source>
</evidence>
<dbReference type="InterPro" id="IPR000214">
    <property type="entry name" value="Znf_DNA_glyclase/AP_lyase"/>
</dbReference>
<dbReference type="SUPFAM" id="SSF81624">
    <property type="entry name" value="N-terminal domain of MutM-like DNA repair proteins"/>
    <property type="match status" value="1"/>
</dbReference>
<dbReference type="Pfam" id="PF06831">
    <property type="entry name" value="H2TH"/>
    <property type="match status" value="1"/>
</dbReference>
<dbReference type="EC" id="3.2.2.23" evidence="16"/>
<accession>A0A552J2R3</accession>
<name>A0A552J2R3_9CHRO</name>
<keyword evidence="9 16" id="KW-0238">DNA-binding</keyword>
<keyword evidence="12 16" id="KW-0511">Multifunctional enzyme</keyword>
<dbReference type="SUPFAM" id="SSF57716">
    <property type="entry name" value="Glucocorticoid receptor-like (DNA-binding domain)"/>
    <property type="match status" value="1"/>
</dbReference>
<feature type="active site" description="Schiff-base intermediate with DNA" evidence="16">
    <location>
        <position position="2"/>
    </location>
</feature>
<comment type="similarity">
    <text evidence="2 16">Belongs to the FPG family.</text>
</comment>
<gene>
    <name evidence="16" type="primary">mutM</name>
    <name evidence="16" type="synonym">fpg</name>
    <name evidence="19" type="ORF">EWV54_07465</name>
</gene>
<evidence type="ECO:0000313" key="19">
    <source>
        <dbReference type="EMBL" id="TRU90050.1"/>
    </source>
</evidence>
<dbReference type="InterPro" id="IPR010663">
    <property type="entry name" value="Znf_FPG/IleRS"/>
</dbReference>
<protein>
    <recommendedName>
        <fullName evidence="16">Formamidopyrimidine-DNA glycosylase</fullName>
        <shortName evidence="16">Fapy-DNA glycosylase</shortName>
        <ecNumber evidence="16">3.2.2.23</ecNumber>
    </recommendedName>
    <alternativeName>
        <fullName evidence="16">DNA-(apurinic or apyrimidinic site) lyase MutM</fullName>
        <shortName evidence="16">AP lyase MutM</shortName>
        <ecNumber evidence="16">4.2.99.18</ecNumber>
    </alternativeName>
</protein>
<dbReference type="GO" id="GO:0003684">
    <property type="term" value="F:damaged DNA binding"/>
    <property type="evidence" value="ECO:0007669"/>
    <property type="project" value="InterPro"/>
</dbReference>
<dbReference type="InterPro" id="IPR015886">
    <property type="entry name" value="H2TH_FPG"/>
</dbReference>
<keyword evidence="13 16" id="KW-0326">Glycosidase</keyword>
<evidence type="ECO:0000256" key="5">
    <source>
        <dbReference type="ARBA" id="ARBA00022763"/>
    </source>
</evidence>
<dbReference type="FunFam" id="1.10.8.50:FF:000003">
    <property type="entry name" value="Formamidopyrimidine-DNA glycosylase"/>
    <property type="match status" value="1"/>
</dbReference>
<feature type="active site" description="Proton donor; for beta-elimination activity" evidence="16">
    <location>
        <position position="60"/>
    </location>
</feature>
<feature type="domain" description="FPG-type" evidence="17">
    <location>
        <begin position="243"/>
        <end position="277"/>
    </location>
</feature>
<evidence type="ECO:0000256" key="3">
    <source>
        <dbReference type="ARBA" id="ARBA00011245"/>
    </source>
</evidence>
<evidence type="ECO:0000256" key="4">
    <source>
        <dbReference type="ARBA" id="ARBA00022723"/>
    </source>
</evidence>
<evidence type="ECO:0000256" key="1">
    <source>
        <dbReference type="ARBA" id="ARBA00001668"/>
    </source>
</evidence>
<feature type="binding site" evidence="16">
    <location>
        <position position="113"/>
    </location>
    <ligand>
        <name>DNA</name>
        <dbReference type="ChEBI" id="CHEBI:16991"/>
    </ligand>
</feature>
<dbReference type="EMBL" id="SFAV01000094">
    <property type="protein sequence ID" value="TRU90050.1"/>
    <property type="molecule type" value="Genomic_DNA"/>
</dbReference>
<dbReference type="PROSITE" id="PS01242">
    <property type="entry name" value="ZF_FPG_1"/>
    <property type="match status" value="1"/>
</dbReference>
<dbReference type="GO" id="GO:0003690">
    <property type="term" value="F:double-stranded DNA binding"/>
    <property type="evidence" value="ECO:0007669"/>
    <property type="project" value="UniProtKB-ARBA"/>
</dbReference>
<evidence type="ECO:0000256" key="10">
    <source>
        <dbReference type="ARBA" id="ARBA00023204"/>
    </source>
</evidence>
<evidence type="ECO:0000256" key="7">
    <source>
        <dbReference type="ARBA" id="ARBA00022801"/>
    </source>
</evidence>
<dbReference type="InterPro" id="IPR012319">
    <property type="entry name" value="FPG_cat"/>
</dbReference>
<dbReference type="HAMAP" id="MF_00103">
    <property type="entry name" value="Fapy_DNA_glycosyl"/>
    <property type="match status" value="1"/>
</dbReference>
<comment type="subunit">
    <text evidence="3 16">Monomer.</text>
</comment>
<dbReference type="AlphaFoldDB" id="A0A552J2R3"/>
<dbReference type="Gene3D" id="1.10.8.50">
    <property type="match status" value="1"/>
</dbReference>
<evidence type="ECO:0000256" key="16">
    <source>
        <dbReference type="HAMAP-Rule" id="MF_00103"/>
    </source>
</evidence>
<dbReference type="EC" id="4.2.99.18" evidence="16"/>
<sequence>MPELPEVETVRRGLNQVTQGKKIIGGEVLLQRTLAYPNCEATFLQGIAQTTITNWQRRGKYLLANLDNGSSIGVHLRMTGQLLWVKDTTPLPIHTRLRFFFANQQELRFVDTRTFGKIWWIAADKTPETVITGLKKLGLEPFDRNFTSDYLYSHCQKSRRPIKTFLLDQNVVAGIGNIYADEVLFKSGIHPQTAANLLKIEQIDLLTKNIISVLETAIAEGGTSFSDFLHVTGVNGNYGSMAWVYGRTGENCRLCGATIARIKLSGRSAHFCPQCQVSREYGNGCKVH</sequence>
<feature type="active site" description="Proton donor; for delta-elimination activity" evidence="16">
    <location>
        <position position="267"/>
    </location>
</feature>
<feature type="domain" description="Formamidopyrimidine-DNA glycosylase catalytic" evidence="18">
    <location>
        <begin position="2"/>
        <end position="116"/>
    </location>
</feature>
<evidence type="ECO:0000256" key="9">
    <source>
        <dbReference type="ARBA" id="ARBA00023125"/>
    </source>
</evidence>
<reference evidence="19 20" key="1">
    <citation type="submission" date="2019-01" db="EMBL/GenBank/DDBJ databases">
        <title>Coherence of Microcystis species and biogeography revealed through population genomics.</title>
        <authorList>
            <person name="Perez-Carrascal O.M."/>
            <person name="Terrat Y."/>
            <person name="Giani A."/>
            <person name="Fortin N."/>
            <person name="Tromas N."/>
            <person name="Shapiro B.J."/>
        </authorList>
    </citation>
    <scope>NUCLEOTIDE SEQUENCE [LARGE SCALE GENOMIC DNA]</scope>
    <source>
        <strain evidence="19">Mn_MB_F_20050700_S1D</strain>
    </source>
</reference>
<dbReference type="InterPro" id="IPR035937">
    <property type="entry name" value="FPG_N"/>
</dbReference>
<dbReference type="InterPro" id="IPR010979">
    <property type="entry name" value="Ribosomal_uS13-like_H2TH"/>
</dbReference>
<dbReference type="PANTHER" id="PTHR22993:SF9">
    <property type="entry name" value="FORMAMIDOPYRIMIDINE-DNA GLYCOSYLASE"/>
    <property type="match status" value="1"/>
</dbReference>
<dbReference type="SMART" id="SM01232">
    <property type="entry name" value="H2TH"/>
    <property type="match status" value="1"/>
</dbReference>
<keyword evidence="8 16" id="KW-0862">Zinc</keyword>
<dbReference type="PROSITE" id="PS51066">
    <property type="entry name" value="ZF_FPG_2"/>
    <property type="match status" value="1"/>
</dbReference>
<keyword evidence="10 16" id="KW-0234">DNA repair</keyword>
<dbReference type="NCBIfam" id="NF002211">
    <property type="entry name" value="PRK01103.1"/>
    <property type="match status" value="1"/>
</dbReference>
<dbReference type="InterPro" id="IPR015887">
    <property type="entry name" value="DNA_glyclase_Znf_dom_DNA_BS"/>
</dbReference>
<evidence type="ECO:0000256" key="13">
    <source>
        <dbReference type="ARBA" id="ARBA00023295"/>
    </source>
</evidence>
<dbReference type="Gene3D" id="3.20.190.10">
    <property type="entry name" value="MutM-like, N-terminal"/>
    <property type="match status" value="1"/>
</dbReference>
<evidence type="ECO:0000256" key="2">
    <source>
        <dbReference type="ARBA" id="ARBA00009409"/>
    </source>
</evidence>
<dbReference type="NCBIfam" id="TIGR00577">
    <property type="entry name" value="fpg"/>
    <property type="match status" value="1"/>
</dbReference>
<dbReference type="CDD" id="cd08966">
    <property type="entry name" value="EcFpg-like_N"/>
    <property type="match status" value="1"/>
</dbReference>
<evidence type="ECO:0000256" key="11">
    <source>
        <dbReference type="ARBA" id="ARBA00023239"/>
    </source>
</evidence>
<comment type="function">
    <text evidence="16">Involved in base excision repair of DNA damaged by oxidation or by mutagenic agents. Acts as DNA glycosylase that recognizes and removes damaged bases. Has a preference for oxidized purines, such as 7,8-dihydro-8-oxoguanine (8-oxoG). Has AP (apurinic/apyrimidinic) lyase activity and introduces nicks in the DNA strand. Cleaves the DNA backbone by beta-delta elimination to generate a single-strand break at the site of the removed base with both 3'- and 5'-phosphates.</text>
</comment>
<evidence type="ECO:0000313" key="20">
    <source>
        <dbReference type="Proteomes" id="UP000319191"/>
    </source>
</evidence>
<evidence type="ECO:0000256" key="6">
    <source>
        <dbReference type="ARBA" id="ARBA00022771"/>
    </source>
</evidence>
<evidence type="ECO:0000259" key="17">
    <source>
        <dbReference type="PROSITE" id="PS51066"/>
    </source>
</evidence>
<dbReference type="PANTHER" id="PTHR22993">
    <property type="entry name" value="FORMAMIDOPYRIMIDINE-DNA GLYCOSYLASE"/>
    <property type="match status" value="1"/>
</dbReference>
<comment type="caution">
    <text evidence="16">Lacks conserved residue(s) required for the propagation of feature annotation.</text>
</comment>
<dbReference type="Pfam" id="PF01149">
    <property type="entry name" value="Fapy_DNA_glyco"/>
    <property type="match status" value="1"/>
</dbReference>
<feature type="active site" description="Proton donor" evidence="16">
    <location>
        <position position="3"/>
    </location>
</feature>
<dbReference type="NCBIfam" id="NF010551">
    <property type="entry name" value="PRK13945.1"/>
    <property type="match status" value="1"/>
</dbReference>
<evidence type="ECO:0000256" key="15">
    <source>
        <dbReference type="ARBA" id="ARBA00060177"/>
    </source>
</evidence>
<comment type="function">
    <text evidence="15">Involved in base excision repair of DNA damaged by oxidation or by mutagenic agents. Acts as a DNA glycosylase that recognizes and removes damaged bases. Has a preference for oxidized purines, such as 7,8-dihydro-8-oxoguanine (8-oxoG). Has AP (apurinic/apyrimidinic) lyase activity and introduces nicks in the DNA strand. Cleaves the DNA backbone by beta-delta elimination to generate a single-strand break at the site of the removed base with both 3'- and 5'-phosphates.</text>
</comment>
<comment type="catalytic activity">
    <reaction evidence="1 16">
        <text>Hydrolysis of DNA containing ring-opened 7-methylguanine residues, releasing 2,6-diamino-4-hydroxy-5-(N-methyl)formamidopyrimidine.</text>
        <dbReference type="EC" id="3.2.2.23"/>
    </reaction>
</comment>
<dbReference type="SUPFAM" id="SSF46946">
    <property type="entry name" value="S13-like H2TH domain"/>
    <property type="match status" value="1"/>
</dbReference>
<dbReference type="SMART" id="SM00898">
    <property type="entry name" value="Fapy_DNA_glyco"/>
    <property type="match status" value="1"/>
</dbReference>
<dbReference type="InterPro" id="IPR020629">
    <property type="entry name" value="FPG_Glyclase"/>
</dbReference>
<dbReference type="GO" id="GO:0034039">
    <property type="term" value="F:8-oxo-7,8-dihydroguanine DNA N-glycosylase activity"/>
    <property type="evidence" value="ECO:0007669"/>
    <property type="project" value="TreeGrafter"/>
</dbReference>
<proteinExistence type="inferred from homology"/>
<keyword evidence="6 16" id="KW-0863">Zinc-finger</keyword>
<comment type="catalytic activity">
    <reaction evidence="14 16">
        <text>2'-deoxyribonucleotide-(2'-deoxyribose 5'-phosphate)-2'-deoxyribonucleotide-DNA = a 3'-end 2'-deoxyribonucleotide-(2,3-dehydro-2,3-deoxyribose 5'-phosphate)-DNA + a 5'-end 5'-phospho-2'-deoxyribonucleoside-DNA + H(+)</text>
        <dbReference type="Rhea" id="RHEA:66592"/>
        <dbReference type="Rhea" id="RHEA-COMP:13180"/>
        <dbReference type="Rhea" id="RHEA-COMP:16897"/>
        <dbReference type="Rhea" id="RHEA-COMP:17067"/>
        <dbReference type="ChEBI" id="CHEBI:15378"/>
        <dbReference type="ChEBI" id="CHEBI:136412"/>
        <dbReference type="ChEBI" id="CHEBI:157695"/>
        <dbReference type="ChEBI" id="CHEBI:167181"/>
        <dbReference type="EC" id="4.2.99.18"/>
    </reaction>
</comment>
<comment type="caution">
    <text evidence="19">The sequence shown here is derived from an EMBL/GenBank/DDBJ whole genome shotgun (WGS) entry which is preliminary data.</text>
</comment>
<dbReference type="Pfam" id="PF06827">
    <property type="entry name" value="zf-FPG_IleRS"/>
    <property type="match status" value="1"/>
</dbReference>